<gene>
    <name evidence="1" type="ORF">SAMN04487910_0990</name>
</gene>
<dbReference type="EMBL" id="FOAB01000002">
    <property type="protein sequence ID" value="SEK73941.1"/>
    <property type="molecule type" value="Genomic_DNA"/>
</dbReference>
<keyword evidence="2" id="KW-1185">Reference proteome</keyword>
<dbReference type="Proteomes" id="UP000198521">
    <property type="component" value="Unassembled WGS sequence"/>
</dbReference>
<dbReference type="OrthoDB" id="1433475at2"/>
<dbReference type="InterPro" id="IPR008969">
    <property type="entry name" value="CarboxyPept-like_regulatory"/>
</dbReference>
<evidence type="ECO:0000313" key="1">
    <source>
        <dbReference type="EMBL" id="SEK73941.1"/>
    </source>
</evidence>
<dbReference type="AlphaFoldDB" id="A0A1H7JH30"/>
<proteinExistence type="predicted"/>
<evidence type="ECO:0000313" key="2">
    <source>
        <dbReference type="Proteomes" id="UP000198521"/>
    </source>
</evidence>
<name>A0A1H7JH30_AQUAM</name>
<dbReference type="Pfam" id="PF13715">
    <property type="entry name" value="CarbopepD_reg_2"/>
    <property type="match status" value="1"/>
</dbReference>
<dbReference type="Gene3D" id="2.60.40.1120">
    <property type="entry name" value="Carboxypeptidase-like, regulatory domain"/>
    <property type="match status" value="1"/>
</dbReference>
<dbReference type="STRING" id="1038014.SAMN04487910_0990"/>
<organism evidence="1 2">
    <name type="scientific">Aquimarina amphilecti</name>
    <dbReference type="NCBI Taxonomy" id="1038014"/>
    <lineage>
        <taxon>Bacteria</taxon>
        <taxon>Pseudomonadati</taxon>
        <taxon>Bacteroidota</taxon>
        <taxon>Flavobacteriia</taxon>
        <taxon>Flavobacteriales</taxon>
        <taxon>Flavobacteriaceae</taxon>
        <taxon>Aquimarina</taxon>
    </lineage>
</organism>
<reference evidence="1 2" key="1">
    <citation type="submission" date="2016-10" db="EMBL/GenBank/DDBJ databases">
        <authorList>
            <person name="de Groot N.N."/>
        </authorList>
    </citation>
    <scope>NUCLEOTIDE SEQUENCE [LARGE SCALE GENOMIC DNA]</scope>
    <source>
        <strain evidence="1 2">DSM 25232</strain>
    </source>
</reference>
<protein>
    <submittedName>
        <fullName evidence="1">CarboxypepD_reg-like domain-containing protein</fullName>
    </submittedName>
</protein>
<sequence length="502" mass="57785">MKMNKIVLLTLGIWMIAVSIKAQTISSKVFDKKTNQPIPYATIQIGENQGVVTNEEGSFNITLDEIQSKIDSIYISSMGYSTVGVAVQNITDSIIYIEPKAIELKSVFISNKDLDIDDIIDNVDDNMEDNYRSDLSKNRLFFRETNTNYIKKMDIEFKKSTIEEIDEKLVDSISRVIPRNSVFYAEALCDFYGNTDKQKLNVIKGARLYDKNNNGSIEGVFKKMEKIFKDNVKPNSYIKIRSGLFSQKVQVDSILKANQDAKDIADGIENPKENFFFKSRKMNLKNLFNETFYQSDTKLNVIKNSGRYIFERVDYTILGDVGVYVIKFTPKRRGDFKGTIYVNTEDFAIVRIDYKNVKRLRSFNLLGVSFEENGYSGTTIFKKGSDGKYGVKFIEKVTENKFGVDRPLSIIEKNKYVKGRNKQNQLSLNLDVISYAKNKYEIIVFDSKSITETEYRNSKENKNVQSTYLSKYDPNFWKGYNIIEPNTAIKQFKAIEEAIEDE</sequence>
<accession>A0A1H7JH30</accession>
<dbReference type="SUPFAM" id="SSF49464">
    <property type="entry name" value="Carboxypeptidase regulatory domain-like"/>
    <property type="match status" value="1"/>
</dbReference>